<evidence type="ECO:0000313" key="3">
    <source>
        <dbReference type="EMBL" id="RZT67040.1"/>
    </source>
</evidence>
<dbReference type="EMBL" id="SHKI01000003">
    <property type="protein sequence ID" value="RZT67040.1"/>
    <property type="molecule type" value="Genomic_DNA"/>
</dbReference>
<dbReference type="Gene3D" id="2.60.40.10">
    <property type="entry name" value="Immunoglobulins"/>
    <property type="match status" value="2"/>
</dbReference>
<dbReference type="OrthoDB" id="4989443at2"/>
<feature type="compositionally biased region" description="Gly residues" evidence="1">
    <location>
        <begin position="198"/>
        <end position="210"/>
    </location>
</feature>
<proteinExistence type="predicted"/>
<protein>
    <recommendedName>
        <fullName evidence="5">Ig-like domain-containing protein</fullName>
    </recommendedName>
</protein>
<dbReference type="GO" id="GO:0005975">
    <property type="term" value="P:carbohydrate metabolic process"/>
    <property type="evidence" value="ECO:0007669"/>
    <property type="project" value="UniProtKB-ARBA"/>
</dbReference>
<keyword evidence="2" id="KW-0812">Transmembrane</keyword>
<feature type="compositionally biased region" description="Gly residues" evidence="1">
    <location>
        <begin position="244"/>
        <end position="258"/>
    </location>
</feature>
<feature type="region of interest" description="Disordered" evidence="1">
    <location>
        <begin position="858"/>
        <end position="885"/>
    </location>
</feature>
<organism evidence="3 4">
    <name type="scientific">Leucobacter luti</name>
    <dbReference type="NCBI Taxonomy" id="340320"/>
    <lineage>
        <taxon>Bacteria</taxon>
        <taxon>Bacillati</taxon>
        <taxon>Actinomycetota</taxon>
        <taxon>Actinomycetes</taxon>
        <taxon>Micrococcales</taxon>
        <taxon>Microbacteriaceae</taxon>
        <taxon>Leucobacter</taxon>
    </lineage>
</organism>
<comment type="caution">
    <text evidence="3">The sequence shown here is derived from an EMBL/GenBank/DDBJ whole genome shotgun (WGS) entry which is preliminary data.</text>
</comment>
<feature type="compositionally biased region" description="Polar residues" evidence="1">
    <location>
        <begin position="413"/>
        <end position="427"/>
    </location>
</feature>
<feature type="transmembrane region" description="Helical" evidence="2">
    <location>
        <begin position="893"/>
        <end position="913"/>
    </location>
</feature>
<keyword evidence="2" id="KW-1133">Transmembrane helix</keyword>
<evidence type="ECO:0000256" key="2">
    <source>
        <dbReference type="SAM" id="Phobius"/>
    </source>
</evidence>
<dbReference type="AlphaFoldDB" id="A0A4Q7U368"/>
<gene>
    <name evidence="3" type="ORF">EV139_1172</name>
</gene>
<feature type="region of interest" description="Disordered" evidence="1">
    <location>
        <begin position="191"/>
        <end position="222"/>
    </location>
</feature>
<accession>A0A4Q7U368</accession>
<name>A0A4Q7U368_9MICO</name>
<feature type="region of interest" description="Disordered" evidence="1">
    <location>
        <begin position="239"/>
        <end position="258"/>
    </location>
</feature>
<dbReference type="InterPro" id="IPR013783">
    <property type="entry name" value="Ig-like_fold"/>
</dbReference>
<sequence length="923" mass="92066">MGSSTLTPRSTAPRPALRRIVAVSLGAALAAGSFTLALESATPATAAPTPTERVAAGLPLVFTESRGTDWTVPAGVDEVLVGLRGGKGGDARVTLAGGATGGAGEELLVSVPVVPGDVLTLYAGRASILSREGFVTGALGGEDHPTNILSAYGGSGGGAAAVKLNSQLVAVAAGGGGAGGGCTLVGGNGGTKAQEPQNGGGGSSFGGAAGRNGSETSGWGHAATEGQGLMERRTAHEARKPIGCGPGGGGGGGWPASGVGGSKGGVMMTPAGLGGGGGGGGGAGLGMVVAPATEIRRDQLPTTASFNPFAGPNEVKVTVPLTTAVKARALSEESEMGEPLTLVIQTRLKGVLYSQPPASHAMGEVRVKSGEEVVFSQSVAQRSSVIRATIPAPLTPGNYEYEVEYLPPYSDDNPLQEQGASRTNINNPWVERRSAPPAPELLTDATEATTEDAPPADEAPVTEAPVTEAPVAEESSPAPTEAAGTDPGAGDAADEPSDAAAAEQSAVVPVTYLAEAPVTDNADDVVISPTSTTIASAPSEVRAHHPFTVTAQVVTPQADPDLAPLTPTGEATLTADGLIIGSAVLDRFGRAAFSGVVAPWGTTKLAVHYEGDFNMTTFTGFERSDSDPAEITMTEARTVTELEFSDDDLLAGEETVVRARVTGADLDGVPGPDVLEDPRGQIELLADGEPIGQISVAFDADPEAGDAEAVYTLGMDNLPPGAHSVTARFLPADGFAGSESAPVQLRVAPWDTTLTATPDAVTPKPGTPVTISLTAAAVAPDEHADTTVEPPVVEGYVQAFVAGVPLGDPAMITGGAGEMTLADIPADAAELDLRFTPSMMALSGSSASVRIELADETTTPAAPGGGAAQPGGTAKPGGTASEPLARTGAENSVHPLLGVGVLLVAAGAVLVLGRARTGRRTAR</sequence>
<evidence type="ECO:0008006" key="5">
    <source>
        <dbReference type="Google" id="ProtNLM"/>
    </source>
</evidence>
<keyword evidence="2" id="KW-0472">Membrane</keyword>
<dbReference type="RefSeq" id="WP_130453356.1">
    <property type="nucleotide sequence ID" value="NZ_QYAG01000001.1"/>
</dbReference>
<feature type="compositionally biased region" description="Low complexity" evidence="1">
    <location>
        <begin position="440"/>
        <end position="491"/>
    </location>
</feature>
<feature type="compositionally biased region" description="Low complexity" evidence="1">
    <location>
        <begin position="870"/>
        <end position="880"/>
    </location>
</feature>
<reference evidence="3 4" key="1">
    <citation type="journal article" date="2015" name="Stand. Genomic Sci.">
        <title>Genomic Encyclopedia of Bacterial and Archaeal Type Strains, Phase III: the genomes of soil and plant-associated and newly described type strains.</title>
        <authorList>
            <person name="Whitman W.B."/>
            <person name="Woyke T."/>
            <person name="Klenk H.P."/>
            <person name="Zhou Y."/>
            <person name="Lilburn T.G."/>
            <person name="Beck B.J."/>
            <person name="De Vos P."/>
            <person name="Vandamme P."/>
            <person name="Eisen J.A."/>
            <person name="Garrity G."/>
            <person name="Hugenholtz P."/>
            <person name="Kyrpides N.C."/>
        </authorList>
    </citation>
    <scope>NUCLEOTIDE SEQUENCE [LARGE SCALE GENOMIC DNA]</scope>
    <source>
        <strain evidence="3 4">RF6</strain>
    </source>
</reference>
<dbReference type="Proteomes" id="UP000291832">
    <property type="component" value="Unassembled WGS sequence"/>
</dbReference>
<keyword evidence="4" id="KW-1185">Reference proteome</keyword>
<evidence type="ECO:0000256" key="1">
    <source>
        <dbReference type="SAM" id="MobiDB-lite"/>
    </source>
</evidence>
<feature type="region of interest" description="Disordered" evidence="1">
    <location>
        <begin position="405"/>
        <end position="504"/>
    </location>
</feature>
<evidence type="ECO:0000313" key="4">
    <source>
        <dbReference type="Proteomes" id="UP000291832"/>
    </source>
</evidence>